<evidence type="ECO:0000259" key="3">
    <source>
        <dbReference type="PROSITE" id="PS50006"/>
    </source>
</evidence>
<feature type="compositionally biased region" description="Basic and acidic residues" evidence="1">
    <location>
        <begin position="29"/>
        <end position="44"/>
    </location>
</feature>
<feature type="compositionally biased region" description="Basic and acidic residues" evidence="1">
    <location>
        <begin position="62"/>
        <end position="74"/>
    </location>
</feature>
<name>A0A9P6JH58_9FUNG</name>
<sequence>MSDTGIVDRRETEAWLPDWAPLLLPPTEVMDHGDTQAAQSHDDIKDEDEDSHSSVEQSMTLKQEDNQSPDDDHVKDRRFTFLQNALLLLGRAPSCGSYFKTRQRQSDDANQFHELARADDDSDGLFANQVISKIHAAIYEQDGSLVLEDRNSTHGTFVNNIKIERRILQDSDHVRLGRRVVRNGIPYLPLEFIIRIQGMDKDNRSDNCVFPVVVSGTEAVASESTDTNRKRKLPDDLSHTAPTARKRTALVAAALAGVVVGSVGTVLTLANM</sequence>
<dbReference type="SUPFAM" id="SSF49879">
    <property type="entry name" value="SMAD/FHA domain"/>
    <property type="match status" value="1"/>
</dbReference>
<dbReference type="AlphaFoldDB" id="A0A9P6JH58"/>
<evidence type="ECO:0000313" key="5">
    <source>
        <dbReference type="Proteomes" id="UP000749646"/>
    </source>
</evidence>
<dbReference type="CDD" id="cd00060">
    <property type="entry name" value="FHA"/>
    <property type="match status" value="1"/>
</dbReference>
<dbReference type="InterPro" id="IPR008984">
    <property type="entry name" value="SMAD_FHA_dom_sf"/>
</dbReference>
<reference evidence="4" key="1">
    <citation type="journal article" date="2020" name="Fungal Divers.">
        <title>Resolving the Mortierellaceae phylogeny through synthesis of multi-gene phylogenetics and phylogenomics.</title>
        <authorList>
            <person name="Vandepol N."/>
            <person name="Liber J."/>
            <person name="Desiro A."/>
            <person name="Na H."/>
            <person name="Kennedy M."/>
            <person name="Barry K."/>
            <person name="Grigoriev I.V."/>
            <person name="Miller A.N."/>
            <person name="O'Donnell K."/>
            <person name="Stajich J.E."/>
            <person name="Bonito G."/>
        </authorList>
    </citation>
    <scope>NUCLEOTIDE SEQUENCE</scope>
    <source>
        <strain evidence="4">MES-2147</strain>
    </source>
</reference>
<gene>
    <name evidence="4" type="ORF">BGZ65_007227</name>
</gene>
<evidence type="ECO:0000313" key="4">
    <source>
        <dbReference type="EMBL" id="KAF9977848.1"/>
    </source>
</evidence>
<keyword evidence="2" id="KW-1133">Transmembrane helix</keyword>
<comment type="caution">
    <text evidence="4">The sequence shown here is derived from an EMBL/GenBank/DDBJ whole genome shotgun (WGS) entry which is preliminary data.</text>
</comment>
<dbReference type="Gene3D" id="2.60.200.20">
    <property type="match status" value="1"/>
</dbReference>
<dbReference type="InterPro" id="IPR000253">
    <property type="entry name" value="FHA_dom"/>
</dbReference>
<keyword evidence="2" id="KW-0812">Transmembrane</keyword>
<feature type="region of interest" description="Disordered" evidence="1">
    <location>
        <begin position="221"/>
        <end position="240"/>
    </location>
</feature>
<dbReference type="OrthoDB" id="687730at2759"/>
<proteinExistence type="predicted"/>
<keyword evidence="5" id="KW-1185">Reference proteome</keyword>
<feature type="transmembrane region" description="Helical" evidence="2">
    <location>
        <begin position="249"/>
        <end position="270"/>
    </location>
</feature>
<dbReference type="Pfam" id="PF00498">
    <property type="entry name" value="FHA"/>
    <property type="match status" value="1"/>
</dbReference>
<dbReference type="Proteomes" id="UP000749646">
    <property type="component" value="Unassembled WGS sequence"/>
</dbReference>
<evidence type="ECO:0000256" key="2">
    <source>
        <dbReference type="SAM" id="Phobius"/>
    </source>
</evidence>
<feature type="region of interest" description="Disordered" evidence="1">
    <location>
        <begin position="17"/>
        <end position="74"/>
    </location>
</feature>
<dbReference type="PROSITE" id="PS50006">
    <property type="entry name" value="FHA_DOMAIN"/>
    <property type="match status" value="1"/>
</dbReference>
<feature type="domain" description="FHA" evidence="3">
    <location>
        <begin position="113"/>
        <end position="163"/>
    </location>
</feature>
<keyword evidence="2" id="KW-0472">Membrane</keyword>
<evidence type="ECO:0000256" key="1">
    <source>
        <dbReference type="SAM" id="MobiDB-lite"/>
    </source>
</evidence>
<protein>
    <recommendedName>
        <fullName evidence="3">FHA domain-containing protein</fullName>
    </recommendedName>
</protein>
<dbReference type="EMBL" id="JAAAHW010004161">
    <property type="protein sequence ID" value="KAF9977848.1"/>
    <property type="molecule type" value="Genomic_DNA"/>
</dbReference>
<accession>A0A9P6JH58</accession>
<dbReference type="SMART" id="SM00240">
    <property type="entry name" value="FHA"/>
    <property type="match status" value="1"/>
</dbReference>
<feature type="compositionally biased region" description="Low complexity" evidence="1">
    <location>
        <begin position="17"/>
        <end position="26"/>
    </location>
</feature>
<organism evidence="4 5">
    <name type="scientific">Modicella reniformis</name>
    <dbReference type="NCBI Taxonomy" id="1440133"/>
    <lineage>
        <taxon>Eukaryota</taxon>
        <taxon>Fungi</taxon>
        <taxon>Fungi incertae sedis</taxon>
        <taxon>Mucoromycota</taxon>
        <taxon>Mortierellomycotina</taxon>
        <taxon>Mortierellomycetes</taxon>
        <taxon>Mortierellales</taxon>
        <taxon>Mortierellaceae</taxon>
        <taxon>Modicella</taxon>
    </lineage>
</organism>